<dbReference type="PROSITE" id="PS51221">
    <property type="entry name" value="TTL"/>
    <property type="match status" value="1"/>
</dbReference>
<dbReference type="EMBL" id="JAOPGA020001428">
    <property type="protein sequence ID" value="KAL0488291.1"/>
    <property type="molecule type" value="Genomic_DNA"/>
</dbReference>
<sequence length="352" mass="40559">MVKNFKRYKKELDKLEDPPKRSILDYVPVTYTLPTDYCLFVEEYKKTPHAMWIMKPAGKARGIGIFIITKLSQIKKWAKDRWQYLASKDQYVVSRYVNSPLLIGGKKFDLRMYVLVTSYRPLKAYLYKDGFARFCASNYTNDVSELDNLFVHLTNVAIQKHGDDYNNKHGGKWNFNNLKVFVESTKGKEAWEQLYGGMQYIMIQSLKACKNIMINDKHCFEVYGYDLLIDSNCKPWLLEVNASPSLTTTTSADRIMKNSLLLDTFDIVVHKKFPEKCYKDYKYDTKSDLGNYIVLIDELKDPDPYENIGFSQNAGMNRPKSSNPTLRRTNSTSTMGVSVANNGVNGINSSKK</sequence>
<evidence type="ECO:0000256" key="1">
    <source>
        <dbReference type="ARBA" id="ARBA00004120"/>
    </source>
</evidence>
<gene>
    <name evidence="12" type="ORF">AKO1_015479</name>
</gene>
<keyword evidence="6" id="KW-0547">Nucleotide-binding</keyword>
<comment type="subcellular location">
    <subcellularLocation>
        <location evidence="1">Cytoplasm</location>
        <location evidence="1">Cytoskeleton</location>
        <location evidence="1">Cilium basal body</location>
    </subcellularLocation>
</comment>
<dbReference type="GO" id="GO:0000226">
    <property type="term" value="P:microtubule cytoskeleton organization"/>
    <property type="evidence" value="ECO:0007669"/>
    <property type="project" value="TreeGrafter"/>
</dbReference>
<dbReference type="GO" id="GO:0036064">
    <property type="term" value="C:ciliary basal body"/>
    <property type="evidence" value="ECO:0007669"/>
    <property type="project" value="TreeGrafter"/>
</dbReference>
<keyword evidence="8" id="KW-0969">Cilium</keyword>
<evidence type="ECO:0000256" key="11">
    <source>
        <dbReference type="SAM" id="MobiDB-lite"/>
    </source>
</evidence>
<evidence type="ECO:0000256" key="8">
    <source>
        <dbReference type="ARBA" id="ARBA00023069"/>
    </source>
</evidence>
<dbReference type="SUPFAM" id="SSF56059">
    <property type="entry name" value="Glutathione synthetase ATP-binding domain-like"/>
    <property type="match status" value="1"/>
</dbReference>
<dbReference type="Gene3D" id="3.30.470.20">
    <property type="entry name" value="ATP-grasp fold, B domain"/>
    <property type="match status" value="1"/>
</dbReference>
<evidence type="ECO:0000256" key="2">
    <source>
        <dbReference type="ARBA" id="ARBA00006118"/>
    </source>
</evidence>
<evidence type="ECO:0000256" key="3">
    <source>
        <dbReference type="ARBA" id="ARBA00022490"/>
    </source>
</evidence>
<keyword evidence="4" id="KW-0436">Ligase</keyword>
<name>A0AAW2ZES7_9EUKA</name>
<comment type="similarity">
    <text evidence="2">Belongs to the tubulin polyglutamylase family.</text>
</comment>
<accession>A0AAW2ZES7</accession>
<keyword evidence="3" id="KW-0963">Cytoplasm</keyword>
<dbReference type="GO" id="GO:0070740">
    <property type="term" value="F:tubulin-glutamic acid ligase activity"/>
    <property type="evidence" value="ECO:0007669"/>
    <property type="project" value="TreeGrafter"/>
</dbReference>
<evidence type="ECO:0000256" key="7">
    <source>
        <dbReference type="ARBA" id="ARBA00022840"/>
    </source>
</evidence>
<dbReference type="PANTHER" id="PTHR12241">
    <property type="entry name" value="TUBULIN POLYGLUTAMYLASE"/>
    <property type="match status" value="1"/>
</dbReference>
<dbReference type="GO" id="GO:0005524">
    <property type="term" value="F:ATP binding"/>
    <property type="evidence" value="ECO:0007669"/>
    <property type="project" value="UniProtKB-KW"/>
</dbReference>
<keyword evidence="10" id="KW-0966">Cell projection</keyword>
<reference evidence="12 13" key="1">
    <citation type="submission" date="2024-03" db="EMBL/GenBank/DDBJ databases">
        <title>The Acrasis kona genome and developmental transcriptomes reveal deep origins of eukaryotic multicellular pathways.</title>
        <authorList>
            <person name="Sheikh S."/>
            <person name="Fu C.-J."/>
            <person name="Brown M.W."/>
            <person name="Baldauf S.L."/>
        </authorList>
    </citation>
    <scope>NUCLEOTIDE SEQUENCE [LARGE SCALE GENOMIC DNA]</scope>
    <source>
        <strain evidence="12 13">ATCC MYA-3509</strain>
    </source>
</reference>
<organism evidence="12 13">
    <name type="scientific">Acrasis kona</name>
    <dbReference type="NCBI Taxonomy" id="1008807"/>
    <lineage>
        <taxon>Eukaryota</taxon>
        <taxon>Discoba</taxon>
        <taxon>Heterolobosea</taxon>
        <taxon>Tetramitia</taxon>
        <taxon>Eutetramitia</taxon>
        <taxon>Acrasidae</taxon>
        <taxon>Acrasis</taxon>
    </lineage>
</organism>
<keyword evidence="5" id="KW-0493">Microtubule</keyword>
<dbReference type="GO" id="GO:0005874">
    <property type="term" value="C:microtubule"/>
    <property type="evidence" value="ECO:0007669"/>
    <property type="project" value="UniProtKB-KW"/>
</dbReference>
<dbReference type="Proteomes" id="UP001431209">
    <property type="component" value="Unassembled WGS sequence"/>
</dbReference>
<evidence type="ECO:0000256" key="9">
    <source>
        <dbReference type="ARBA" id="ARBA00023212"/>
    </source>
</evidence>
<proteinExistence type="inferred from homology"/>
<keyword evidence="13" id="KW-1185">Reference proteome</keyword>
<dbReference type="PANTHER" id="PTHR12241:SF31">
    <property type="entry name" value="POLYGLUTAMYLASE COMPLEX SUBUNIT TTLL1"/>
    <property type="match status" value="1"/>
</dbReference>
<feature type="region of interest" description="Disordered" evidence="11">
    <location>
        <begin position="310"/>
        <end position="352"/>
    </location>
</feature>
<dbReference type="Pfam" id="PF03133">
    <property type="entry name" value="TTL"/>
    <property type="match status" value="1"/>
</dbReference>
<evidence type="ECO:0000256" key="6">
    <source>
        <dbReference type="ARBA" id="ARBA00022741"/>
    </source>
</evidence>
<comment type="caution">
    <text evidence="12">The sequence shown here is derived from an EMBL/GenBank/DDBJ whole genome shotgun (WGS) entry which is preliminary data.</text>
</comment>
<evidence type="ECO:0000313" key="13">
    <source>
        <dbReference type="Proteomes" id="UP001431209"/>
    </source>
</evidence>
<dbReference type="GO" id="GO:0015631">
    <property type="term" value="F:tubulin binding"/>
    <property type="evidence" value="ECO:0007669"/>
    <property type="project" value="TreeGrafter"/>
</dbReference>
<protein>
    <submittedName>
        <fullName evidence="12">Tubulin polyglutamylase</fullName>
    </submittedName>
</protein>
<evidence type="ECO:0000256" key="10">
    <source>
        <dbReference type="ARBA" id="ARBA00023273"/>
    </source>
</evidence>
<evidence type="ECO:0000313" key="12">
    <source>
        <dbReference type="EMBL" id="KAL0488291.1"/>
    </source>
</evidence>
<evidence type="ECO:0000256" key="4">
    <source>
        <dbReference type="ARBA" id="ARBA00022598"/>
    </source>
</evidence>
<evidence type="ECO:0000256" key="5">
    <source>
        <dbReference type="ARBA" id="ARBA00022701"/>
    </source>
</evidence>
<keyword evidence="9" id="KW-0206">Cytoskeleton</keyword>
<dbReference type="AlphaFoldDB" id="A0AAW2ZES7"/>
<dbReference type="InterPro" id="IPR004344">
    <property type="entry name" value="TTL/TTLL_fam"/>
</dbReference>
<keyword evidence="7" id="KW-0067">ATP-binding</keyword>